<dbReference type="InterPro" id="IPR017907">
    <property type="entry name" value="Znf_RING_CS"/>
</dbReference>
<dbReference type="AlphaFoldDB" id="A0A8H5E8J7"/>
<comment type="caution">
    <text evidence="7">The sequence shown here is derived from an EMBL/GenBank/DDBJ whole genome shotgun (WGS) entry which is preliminary data.</text>
</comment>
<name>A0A8H5E8J7_9HYPO</name>
<reference evidence="7 8" key="1">
    <citation type="journal article" date="2020" name="BMC Genomics">
        <title>Correction to: Identification and distribution of gene clusters required for synthesis of sphingolipid metabolism inhibitors in diverse species of the filamentous fungus Fusarium.</title>
        <authorList>
            <person name="Kim H.S."/>
            <person name="Lohmar J.M."/>
            <person name="Busman M."/>
            <person name="Brown D.W."/>
            <person name="Naumann T.A."/>
            <person name="Divon H.H."/>
            <person name="Lysoe E."/>
            <person name="Uhlig S."/>
            <person name="Proctor R.H."/>
        </authorList>
    </citation>
    <scope>NUCLEOTIDE SEQUENCE [LARGE SCALE GENOMIC DNA]</scope>
    <source>
        <strain evidence="7 8">NRRL 25214</strain>
    </source>
</reference>
<dbReference type="GO" id="GO:0140082">
    <property type="term" value="F:SUMO-ubiquitin ligase activity"/>
    <property type="evidence" value="ECO:0007669"/>
    <property type="project" value="TreeGrafter"/>
</dbReference>
<gene>
    <name evidence="7" type="ORF">FANTH_3767</name>
</gene>
<keyword evidence="1" id="KW-0479">Metal-binding</keyword>
<dbReference type="InterPro" id="IPR013083">
    <property type="entry name" value="Znf_RING/FYVE/PHD"/>
</dbReference>
<dbReference type="GO" id="GO:0008270">
    <property type="term" value="F:zinc ion binding"/>
    <property type="evidence" value="ECO:0007669"/>
    <property type="project" value="UniProtKB-KW"/>
</dbReference>
<evidence type="ECO:0000256" key="4">
    <source>
        <dbReference type="PROSITE-ProRule" id="PRU00175"/>
    </source>
</evidence>
<dbReference type="SMART" id="SM00184">
    <property type="entry name" value="RING"/>
    <property type="match status" value="1"/>
</dbReference>
<keyword evidence="3" id="KW-0862">Zinc</keyword>
<evidence type="ECO:0000259" key="6">
    <source>
        <dbReference type="PROSITE" id="PS50089"/>
    </source>
</evidence>
<evidence type="ECO:0000256" key="2">
    <source>
        <dbReference type="ARBA" id="ARBA00022771"/>
    </source>
</evidence>
<keyword evidence="2 4" id="KW-0863">Zinc-finger</keyword>
<dbReference type="Gene3D" id="3.30.40.10">
    <property type="entry name" value="Zinc/RING finger domain, C3HC4 (zinc finger)"/>
    <property type="match status" value="1"/>
</dbReference>
<dbReference type="EMBL" id="JABEVY010000075">
    <property type="protein sequence ID" value="KAF5251104.1"/>
    <property type="molecule type" value="Genomic_DNA"/>
</dbReference>
<dbReference type="Pfam" id="PF13920">
    <property type="entry name" value="zf-C3HC4_3"/>
    <property type="match status" value="1"/>
</dbReference>
<evidence type="ECO:0000313" key="8">
    <source>
        <dbReference type="Proteomes" id="UP000573603"/>
    </source>
</evidence>
<dbReference type="GO" id="GO:0061630">
    <property type="term" value="F:ubiquitin protein ligase activity"/>
    <property type="evidence" value="ECO:0007669"/>
    <property type="project" value="InterPro"/>
</dbReference>
<evidence type="ECO:0000313" key="7">
    <source>
        <dbReference type="EMBL" id="KAF5251104.1"/>
    </source>
</evidence>
<dbReference type="InterPro" id="IPR001841">
    <property type="entry name" value="Znf_RING"/>
</dbReference>
<dbReference type="PANTHER" id="PTHR47094:SF1">
    <property type="entry name" value="RING-TYPE E3 UBIQUITIN TRANSFERASE"/>
    <property type="match status" value="1"/>
</dbReference>
<dbReference type="GO" id="GO:0006511">
    <property type="term" value="P:ubiquitin-dependent protein catabolic process"/>
    <property type="evidence" value="ECO:0007669"/>
    <property type="project" value="TreeGrafter"/>
</dbReference>
<evidence type="ECO:0000256" key="1">
    <source>
        <dbReference type="ARBA" id="ARBA00022723"/>
    </source>
</evidence>
<accession>A0A8H5E8J7</accession>
<feature type="compositionally biased region" description="Low complexity" evidence="5">
    <location>
        <begin position="188"/>
        <end position="200"/>
    </location>
</feature>
<dbReference type="PANTHER" id="PTHR47094">
    <property type="entry name" value="ELFLESS, ISOFORM B"/>
    <property type="match status" value="1"/>
</dbReference>
<dbReference type="PROSITE" id="PS50089">
    <property type="entry name" value="ZF_RING_2"/>
    <property type="match status" value="1"/>
</dbReference>
<dbReference type="SUPFAM" id="SSF57850">
    <property type="entry name" value="RING/U-box"/>
    <property type="match status" value="1"/>
</dbReference>
<keyword evidence="8" id="KW-1185">Reference proteome</keyword>
<dbReference type="GO" id="GO:0033768">
    <property type="term" value="C:SUMO-targeted ubiquitin ligase complex"/>
    <property type="evidence" value="ECO:0007669"/>
    <property type="project" value="TreeGrafter"/>
</dbReference>
<evidence type="ECO:0000256" key="5">
    <source>
        <dbReference type="SAM" id="MobiDB-lite"/>
    </source>
</evidence>
<organism evidence="7 8">
    <name type="scientific">Fusarium anthophilum</name>
    <dbReference type="NCBI Taxonomy" id="48485"/>
    <lineage>
        <taxon>Eukaryota</taxon>
        <taxon>Fungi</taxon>
        <taxon>Dikarya</taxon>
        <taxon>Ascomycota</taxon>
        <taxon>Pezizomycotina</taxon>
        <taxon>Sordariomycetes</taxon>
        <taxon>Hypocreomycetidae</taxon>
        <taxon>Hypocreales</taxon>
        <taxon>Nectriaceae</taxon>
        <taxon>Fusarium</taxon>
        <taxon>Fusarium fujikuroi species complex</taxon>
    </lineage>
</organism>
<dbReference type="PROSITE" id="PS00518">
    <property type="entry name" value="ZF_RING_1"/>
    <property type="match status" value="1"/>
</dbReference>
<proteinExistence type="predicted"/>
<protein>
    <recommendedName>
        <fullName evidence="6">RING-type domain-containing protein</fullName>
    </recommendedName>
</protein>
<dbReference type="InterPro" id="IPR049627">
    <property type="entry name" value="SLX8"/>
</dbReference>
<dbReference type="GO" id="GO:0032183">
    <property type="term" value="F:SUMO binding"/>
    <property type="evidence" value="ECO:0007669"/>
    <property type="project" value="TreeGrafter"/>
</dbReference>
<feature type="domain" description="RING-type" evidence="6">
    <location>
        <begin position="273"/>
        <end position="314"/>
    </location>
</feature>
<sequence>MVLVEFQTREQPLNVRGPPTALHTPKYPNITLVRVSERIINTHWASANRESTTRFQIADDFLPVLAGGDFSSLPSYPPFTNPDSRPSQPHSVSLQLTRPGFHAASCIRNATAPVNATTYTTARESSSTNCILHPFGPERTTTQLSSASNSTDGSRAPLPIFESLVESDFFFVSPASFFSEAMSPATRRTTTAAAAQTGSAHARKRRRTSTTTAPATSNDMNVDIFGTGPTRSPIDVEAKVKNDIIDLTETNEVFEEARKPEKDERVKLAAFQCVICMDDCSNLTVTDCGHLYCASCLHQSIHADTTKGKCPMCRRKLGNKPQESYDNNIKGYWPLELKLMTATRKGKRKANTLS</sequence>
<dbReference type="Proteomes" id="UP000573603">
    <property type="component" value="Unassembled WGS sequence"/>
</dbReference>
<feature type="region of interest" description="Disordered" evidence="5">
    <location>
        <begin position="188"/>
        <end position="228"/>
    </location>
</feature>
<evidence type="ECO:0000256" key="3">
    <source>
        <dbReference type="ARBA" id="ARBA00022833"/>
    </source>
</evidence>